<dbReference type="AlphaFoldDB" id="A0AAE0LKM4"/>
<name>A0AAE0LKM4_9CHLO</name>
<gene>
    <name evidence="2" type="ORF">CYMTET_3896</name>
</gene>
<accession>A0AAE0LKM4</accession>
<keyword evidence="1" id="KW-0175">Coiled coil</keyword>
<evidence type="ECO:0000256" key="1">
    <source>
        <dbReference type="SAM" id="Coils"/>
    </source>
</evidence>
<proteinExistence type="predicted"/>
<protein>
    <submittedName>
        <fullName evidence="2">Uncharacterized protein</fullName>
    </submittedName>
</protein>
<comment type="caution">
    <text evidence="2">The sequence shown here is derived from an EMBL/GenBank/DDBJ whole genome shotgun (WGS) entry which is preliminary data.</text>
</comment>
<feature type="coiled-coil region" evidence="1">
    <location>
        <begin position="383"/>
        <end position="410"/>
    </location>
</feature>
<organism evidence="2 3">
    <name type="scientific">Cymbomonas tetramitiformis</name>
    <dbReference type="NCBI Taxonomy" id="36881"/>
    <lineage>
        <taxon>Eukaryota</taxon>
        <taxon>Viridiplantae</taxon>
        <taxon>Chlorophyta</taxon>
        <taxon>Pyramimonadophyceae</taxon>
        <taxon>Pyramimonadales</taxon>
        <taxon>Pyramimonadaceae</taxon>
        <taxon>Cymbomonas</taxon>
    </lineage>
</organism>
<dbReference type="EMBL" id="LGRX02000421">
    <property type="protein sequence ID" value="KAK3288678.1"/>
    <property type="molecule type" value="Genomic_DNA"/>
</dbReference>
<evidence type="ECO:0000313" key="3">
    <source>
        <dbReference type="Proteomes" id="UP001190700"/>
    </source>
</evidence>
<sequence length="494" mass="57043">MAFDTHTDDVGNTFEALKQKQIDVFRCILATSDQQLVLADVKTKLETLSAELTNLRLEYASDGSQNSEAIDVSQDAELQRHFNSASFVIISKHIERLTTDVQNVRRAVDAYDNEAHGRKVRELQQRLEDVKYFWVGFNKRNLTMYERINKDVMEQHLTRFNELKMFRTSMQSYADGITKRLEEKMNASFRNLNTVLEKQTTELANLNKLIDEKDTSDILEIAAKYALQIRKLQGKLAGEGVEGRAFETYLDDVFDTIKSIDPEKARKFTALLSEVGEVDQFCLEARMLKNLIDEDLNRIKEISSAGLERFVEFDERRTKFLLFIQDIARVSNFLCRESTLLEKEHPYDLESMQTFLQESVNGIYEQNVKHNMSLMDKRANKIETKLSATLENMNKDIAKYKHEFESMKGLFRVIEKWGGEEKTNEEGSGVAATSDGNIEPREANAETFLREYLSEVVRETVDRLLARSGSSRVKENMKAFIRETVDIYKRNANS</sequence>
<feature type="coiled-coil region" evidence="1">
    <location>
        <begin position="189"/>
        <end position="216"/>
    </location>
</feature>
<reference evidence="2 3" key="1">
    <citation type="journal article" date="2015" name="Genome Biol. Evol.">
        <title>Comparative Genomics of a Bacterivorous Green Alga Reveals Evolutionary Causalities and Consequences of Phago-Mixotrophic Mode of Nutrition.</title>
        <authorList>
            <person name="Burns J.A."/>
            <person name="Paasch A."/>
            <person name="Narechania A."/>
            <person name="Kim E."/>
        </authorList>
    </citation>
    <scope>NUCLEOTIDE SEQUENCE [LARGE SCALE GENOMIC DNA]</scope>
    <source>
        <strain evidence="2 3">PLY_AMNH</strain>
    </source>
</reference>
<keyword evidence="3" id="KW-1185">Reference proteome</keyword>
<dbReference type="Proteomes" id="UP001190700">
    <property type="component" value="Unassembled WGS sequence"/>
</dbReference>
<evidence type="ECO:0000313" key="2">
    <source>
        <dbReference type="EMBL" id="KAK3288678.1"/>
    </source>
</evidence>